<comment type="caution">
    <text evidence="2">The sequence shown here is derived from an EMBL/GenBank/DDBJ whole genome shotgun (WGS) entry which is preliminary data.</text>
</comment>
<dbReference type="AlphaFoldDB" id="A0AAV5PC80"/>
<evidence type="ECO:0000256" key="1">
    <source>
        <dbReference type="SAM" id="MobiDB-lite"/>
    </source>
</evidence>
<accession>A0AAV5PC80</accession>
<dbReference type="EMBL" id="BSWK01000010">
    <property type="protein sequence ID" value="GMB86455.1"/>
    <property type="molecule type" value="Genomic_DNA"/>
</dbReference>
<organism evidence="2 3">
    <name type="scientific">Lactobacillus delbrueckii subsp. bulgaricus</name>
    <dbReference type="NCBI Taxonomy" id="1585"/>
    <lineage>
        <taxon>Bacteria</taxon>
        <taxon>Bacillati</taxon>
        <taxon>Bacillota</taxon>
        <taxon>Bacilli</taxon>
        <taxon>Lactobacillales</taxon>
        <taxon>Lactobacillaceae</taxon>
        <taxon>Lactobacillus</taxon>
    </lineage>
</organism>
<name>A0AAV5PC80_LACDE</name>
<dbReference type="Proteomes" id="UP001165243">
    <property type="component" value="Unassembled WGS sequence"/>
</dbReference>
<proteinExistence type="predicted"/>
<evidence type="ECO:0000313" key="3">
    <source>
        <dbReference type="Proteomes" id="UP001165243"/>
    </source>
</evidence>
<evidence type="ECO:0000313" key="2">
    <source>
        <dbReference type="EMBL" id="GMB86455.1"/>
    </source>
</evidence>
<protein>
    <submittedName>
        <fullName evidence="2">Uncharacterized protein</fullName>
    </submittedName>
</protein>
<feature type="region of interest" description="Disordered" evidence="1">
    <location>
        <begin position="1"/>
        <end position="28"/>
    </location>
</feature>
<reference evidence="2" key="1">
    <citation type="submission" date="2023-04" db="EMBL/GenBank/DDBJ databases">
        <title>Draft genome sequences of Lactobacillus delbrueckii subsp. bulgaricus ME-900 and ME-901 with improved acid tolerance.</title>
        <authorList>
            <person name="Ishida T."/>
            <person name="Yamamoto E."/>
            <person name="Koizumi A."/>
            <person name="Fujiwara S."/>
            <person name="Makino S."/>
            <person name="Kano H."/>
            <person name="Kimura K."/>
        </authorList>
    </citation>
    <scope>NUCLEOTIDE SEQUENCE</scope>
    <source>
        <strain evidence="2">ME-900</strain>
    </source>
</reference>
<sequence length="63" mass="7193">MRESTRRNWTTTSPAGTLPAGGENDFSKQKDHEGKILLHDLIFYKKLLDVFKHGIQASLQPLR</sequence>
<gene>
    <name evidence="2" type="ORF">ME0900_08280</name>
</gene>